<dbReference type="Proteomes" id="UP000595917">
    <property type="component" value="Chromosome"/>
</dbReference>
<comment type="catalytic activity">
    <reaction evidence="6">
        <text>arsenic triglutathione + 3 [thioredoxin]-dithiol + 3 S-adenosyl-L-methionine = trimethylarsine + 3 [thioredoxin]-disulfide + 3 glutathione + 3 S-adenosyl-L-homocysteine + 3 H(+)</text>
        <dbReference type="Rhea" id="RHEA:69432"/>
        <dbReference type="Rhea" id="RHEA-COMP:10698"/>
        <dbReference type="Rhea" id="RHEA-COMP:10700"/>
        <dbReference type="ChEBI" id="CHEBI:15378"/>
        <dbReference type="ChEBI" id="CHEBI:27130"/>
        <dbReference type="ChEBI" id="CHEBI:29950"/>
        <dbReference type="ChEBI" id="CHEBI:50058"/>
        <dbReference type="ChEBI" id="CHEBI:57856"/>
        <dbReference type="ChEBI" id="CHEBI:57925"/>
        <dbReference type="ChEBI" id="CHEBI:59789"/>
        <dbReference type="ChEBI" id="CHEBI:183640"/>
        <dbReference type="EC" id="2.1.1.137"/>
    </reaction>
</comment>
<dbReference type="GO" id="GO:0032259">
    <property type="term" value="P:methylation"/>
    <property type="evidence" value="ECO:0007669"/>
    <property type="project" value="UniProtKB-KW"/>
</dbReference>
<dbReference type="GO" id="GO:0030791">
    <property type="term" value="F:arsenite methyltransferase activity"/>
    <property type="evidence" value="ECO:0007669"/>
    <property type="project" value="UniProtKB-EC"/>
</dbReference>
<evidence type="ECO:0000259" key="7">
    <source>
        <dbReference type="Pfam" id="PF13847"/>
    </source>
</evidence>
<dbReference type="SUPFAM" id="SSF53335">
    <property type="entry name" value="S-adenosyl-L-methionine-dependent methyltransferases"/>
    <property type="match status" value="1"/>
</dbReference>
<evidence type="ECO:0000256" key="5">
    <source>
        <dbReference type="ARBA" id="ARBA00047943"/>
    </source>
</evidence>
<dbReference type="PANTHER" id="PTHR43675:SF30">
    <property type="entry name" value="CYCLOPROPANE-FATTY-ACYL-PHOSPHOLIPID SYNTHASE"/>
    <property type="match status" value="1"/>
</dbReference>
<evidence type="ECO:0000313" key="9">
    <source>
        <dbReference type="Proteomes" id="UP000595917"/>
    </source>
</evidence>
<dbReference type="KEGG" id="bhc:JFL75_04860"/>
<dbReference type="Pfam" id="PF13847">
    <property type="entry name" value="Methyltransf_31"/>
    <property type="match status" value="1"/>
</dbReference>
<dbReference type="PANTHER" id="PTHR43675">
    <property type="entry name" value="ARSENITE METHYLTRANSFERASE"/>
    <property type="match status" value="1"/>
</dbReference>
<keyword evidence="8" id="KW-0489">Methyltransferase</keyword>
<proteinExistence type="inferred from homology"/>
<evidence type="ECO:0000256" key="4">
    <source>
        <dbReference type="ARBA" id="ARBA00047941"/>
    </source>
</evidence>
<evidence type="ECO:0000256" key="3">
    <source>
        <dbReference type="ARBA" id="ARBA00034545"/>
    </source>
</evidence>
<evidence type="ECO:0000256" key="6">
    <source>
        <dbReference type="ARBA" id="ARBA00048428"/>
    </source>
</evidence>
<organism evidence="8 9">
    <name type="scientific">Breznakiella homolactica</name>
    <dbReference type="NCBI Taxonomy" id="2798577"/>
    <lineage>
        <taxon>Bacteria</taxon>
        <taxon>Pseudomonadati</taxon>
        <taxon>Spirochaetota</taxon>
        <taxon>Spirochaetia</taxon>
        <taxon>Spirochaetales</taxon>
        <taxon>Breznakiellaceae</taxon>
        <taxon>Breznakiella</taxon>
    </lineage>
</organism>
<gene>
    <name evidence="8" type="ORF">JFL75_04860</name>
</gene>
<feature type="domain" description="Methyltransferase" evidence="7">
    <location>
        <begin position="53"/>
        <end position="162"/>
    </location>
</feature>
<name>A0A7T7XPT8_9SPIR</name>
<comment type="similarity">
    <text evidence="1">Belongs to the methyltransferase superfamily. Arsenite methyltransferase family.</text>
</comment>
<dbReference type="CDD" id="cd02440">
    <property type="entry name" value="AdoMet_MTases"/>
    <property type="match status" value="1"/>
</dbReference>
<sequence length="258" mass="28558">MESLNESIAAAMDCGGLDIIEYLPYILQDFWDIGSSPEDITGLVKKYKKNPSSLEVLDLGSGKGAVSIILASELGCRCHGIDGIGEFVSYSQEKAREYKVDSLCTFEEGDIRTMLPGLGRFDCIILGAIGPVLGDYFKTLSALGVHLNDGGIIIVDDAYTEDSAQFERPGLLKKPELLDQIARAGMELVDEIVASGLEETKEIYDTQMELIVKRCGELCRKYPEKKSLFKAYEEQQAREYTVLDTELICSTFVIRKKP</sequence>
<keyword evidence="9" id="KW-1185">Reference proteome</keyword>
<evidence type="ECO:0000256" key="2">
    <source>
        <dbReference type="ARBA" id="ARBA00034521"/>
    </source>
</evidence>
<dbReference type="RefSeq" id="WP_215627557.1">
    <property type="nucleotide sequence ID" value="NZ_CP067089.2"/>
</dbReference>
<evidence type="ECO:0000313" key="8">
    <source>
        <dbReference type="EMBL" id="QQO10253.1"/>
    </source>
</evidence>
<dbReference type="Gene3D" id="3.40.50.150">
    <property type="entry name" value="Vaccinia Virus protein VP39"/>
    <property type="match status" value="1"/>
</dbReference>
<reference evidence="8" key="1">
    <citation type="submission" date="2021-01" db="EMBL/GenBank/DDBJ databases">
        <title>Description of Breznakiella homolactica.</title>
        <authorList>
            <person name="Song Y."/>
            <person name="Brune A."/>
        </authorList>
    </citation>
    <scope>NUCLEOTIDE SEQUENCE</scope>
    <source>
        <strain evidence="8">RmG30</strain>
    </source>
</reference>
<dbReference type="InterPro" id="IPR025714">
    <property type="entry name" value="Methyltranfer_dom"/>
</dbReference>
<evidence type="ECO:0000256" key="1">
    <source>
        <dbReference type="ARBA" id="ARBA00034487"/>
    </source>
</evidence>
<dbReference type="EC" id="2.1.1.137" evidence="2"/>
<protein>
    <recommendedName>
        <fullName evidence="3">Arsenite methyltransferase</fullName>
        <ecNumber evidence="2">2.1.1.137</ecNumber>
    </recommendedName>
</protein>
<accession>A0A7T7XPT8</accession>
<dbReference type="AlphaFoldDB" id="A0A7T7XPT8"/>
<keyword evidence="8" id="KW-0808">Transferase</keyword>
<dbReference type="InterPro" id="IPR029063">
    <property type="entry name" value="SAM-dependent_MTases_sf"/>
</dbReference>
<dbReference type="EMBL" id="CP067089">
    <property type="protein sequence ID" value="QQO10253.1"/>
    <property type="molecule type" value="Genomic_DNA"/>
</dbReference>
<comment type="catalytic activity">
    <reaction evidence="5">
        <text>arsenic triglutathione + 2 [thioredoxin]-dithiol + 2 S-adenosyl-L-methionine + H2O = dimethylarsinous acid + 2 [thioredoxin]-disulfide + 3 glutathione + 2 S-adenosyl-L-homocysteine + 2 H(+)</text>
        <dbReference type="Rhea" id="RHEA:69464"/>
        <dbReference type="Rhea" id="RHEA-COMP:10698"/>
        <dbReference type="Rhea" id="RHEA-COMP:10700"/>
        <dbReference type="ChEBI" id="CHEBI:15377"/>
        <dbReference type="ChEBI" id="CHEBI:15378"/>
        <dbReference type="ChEBI" id="CHEBI:23808"/>
        <dbReference type="ChEBI" id="CHEBI:29950"/>
        <dbReference type="ChEBI" id="CHEBI:50058"/>
        <dbReference type="ChEBI" id="CHEBI:57856"/>
        <dbReference type="ChEBI" id="CHEBI:57925"/>
        <dbReference type="ChEBI" id="CHEBI:59789"/>
        <dbReference type="ChEBI" id="CHEBI:183640"/>
        <dbReference type="EC" id="2.1.1.137"/>
    </reaction>
</comment>
<dbReference type="InterPro" id="IPR026669">
    <property type="entry name" value="Arsenite_MeTrfase-like"/>
</dbReference>
<comment type="catalytic activity">
    <reaction evidence="4">
        <text>arsenic triglutathione + [thioredoxin]-dithiol + S-adenosyl-L-methionine + 2 H2O = methylarsonous acid + [thioredoxin]-disulfide + 3 glutathione + S-adenosyl-L-homocysteine + H(+)</text>
        <dbReference type="Rhea" id="RHEA:69460"/>
        <dbReference type="Rhea" id="RHEA-COMP:10698"/>
        <dbReference type="Rhea" id="RHEA-COMP:10700"/>
        <dbReference type="ChEBI" id="CHEBI:15377"/>
        <dbReference type="ChEBI" id="CHEBI:15378"/>
        <dbReference type="ChEBI" id="CHEBI:17826"/>
        <dbReference type="ChEBI" id="CHEBI:29950"/>
        <dbReference type="ChEBI" id="CHEBI:50058"/>
        <dbReference type="ChEBI" id="CHEBI:57856"/>
        <dbReference type="ChEBI" id="CHEBI:57925"/>
        <dbReference type="ChEBI" id="CHEBI:59789"/>
        <dbReference type="ChEBI" id="CHEBI:183640"/>
        <dbReference type="EC" id="2.1.1.137"/>
    </reaction>
</comment>